<dbReference type="AlphaFoldDB" id="A0A9Q0KYH9"/>
<gene>
    <name evidence="1" type="ORF">NE237_009796</name>
</gene>
<sequence length="134" mass="15310">MFTIMKGVTMIQSLKMLNVGPAPALMGHLWHASCKSNSTDLPNFMRKAKLFCWKHLKPRPPKSLLQLTESILPLFSDLQRNFLYKSFIIDSTTTGCLFLVVPLEKPTNHGTWLWSSAVELDYGIYIYDLSKVVF</sequence>
<evidence type="ECO:0000313" key="1">
    <source>
        <dbReference type="EMBL" id="KAJ4979016.1"/>
    </source>
</evidence>
<accession>A0A9Q0KYH9</accession>
<protein>
    <submittedName>
        <fullName evidence="1">Uncharacterized protein</fullName>
    </submittedName>
</protein>
<reference evidence="1" key="1">
    <citation type="journal article" date="2023" name="Plant J.">
        <title>The genome of the king protea, Protea cynaroides.</title>
        <authorList>
            <person name="Chang J."/>
            <person name="Duong T.A."/>
            <person name="Schoeman C."/>
            <person name="Ma X."/>
            <person name="Roodt D."/>
            <person name="Barker N."/>
            <person name="Li Z."/>
            <person name="Van de Peer Y."/>
            <person name="Mizrachi E."/>
        </authorList>
    </citation>
    <scope>NUCLEOTIDE SEQUENCE</scope>
    <source>
        <tissue evidence="1">Young leaves</tissue>
    </source>
</reference>
<organism evidence="1 2">
    <name type="scientific">Protea cynaroides</name>
    <dbReference type="NCBI Taxonomy" id="273540"/>
    <lineage>
        <taxon>Eukaryota</taxon>
        <taxon>Viridiplantae</taxon>
        <taxon>Streptophyta</taxon>
        <taxon>Embryophyta</taxon>
        <taxon>Tracheophyta</taxon>
        <taxon>Spermatophyta</taxon>
        <taxon>Magnoliopsida</taxon>
        <taxon>Proteales</taxon>
        <taxon>Proteaceae</taxon>
        <taxon>Protea</taxon>
    </lineage>
</organism>
<evidence type="ECO:0000313" key="2">
    <source>
        <dbReference type="Proteomes" id="UP001141806"/>
    </source>
</evidence>
<name>A0A9Q0KYH9_9MAGN</name>
<comment type="caution">
    <text evidence="1">The sequence shown here is derived from an EMBL/GenBank/DDBJ whole genome shotgun (WGS) entry which is preliminary data.</text>
</comment>
<dbReference type="Proteomes" id="UP001141806">
    <property type="component" value="Unassembled WGS sequence"/>
</dbReference>
<proteinExistence type="predicted"/>
<keyword evidence="2" id="KW-1185">Reference proteome</keyword>
<dbReference type="EMBL" id="JAMYWD010000002">
    <property type="protein sequence ID" value="KAJ4979016.1"/>
    <property type="molecule type" value="Genomic_DNA"/>
</dbReference>